<evidence type="ECO:0000313" key="8">
    <source>
        <dbReference type="Ensembl" id="ENSLCAP00010038061.1"/>
    </source>
</evidence>
<feature type="region of interest" description="Disordered" evidence="5">
    <location>
        <begin position="839"/>
        <end position="858"/>
    </location>
</feature>
<dbReference type="PROSITE" id="PS50002">
    <property type="entry name" value="SH3"/>
    <property type="match status" value="3"/>
</dbReference>
<dbReference type="SUPFAM" id="SSF50044">
    <property type="entry name" value="SH3-domain"/>
    <property type="match status" value="3"/>
</dbReference>
<dbReference type="AlphaFoldDB" id="A0A4W6EIQ6"/>
<feature type="compositionally biased region" description="Polar residues" evidence="5">
    <location>
        <begin position="841"/>
        <end position="850"/>
    </location>
</feature>
<evidence type="ECO:0000259" key="7">
    <source>
        <dbReference type="PROSITE" id="PS50853"/>
    </source>
</evidence>
<dbReference type="GeneTree" id="ENSGT00950000183203"/>
<dbReference type="CDD" id="cd12013">
    <property type="entry name" value="SH3_RIM-BP_3"/>
    <property type="match status" value="1"/>
</dbReference>
<gene>
    <name evidence="8" type="primary">TSPOAP1</name>
</gene>
<organism evidence="8 9">
    <name type="scientific">Lates calcarifer</name>
    <name type="common">Barramundi</name>
    <name type="synonym">Holocentrus calcarifer</name>
    <dbReference type="NCBI Taxonomy" id="8187"/>
    <lineage>
        <taxon>Eukaryota</taxon>
        <taxon>Metazoa</taxon>
        <taxon>Chordata</taxon>
        <taxon>Craniata</taxon>
        <taxon>Vertebrata</taxon>
        <taxon>Euteleostomi</taxon>
        <taxon>Actinopterygii</taxon>
        <taxon>Neopterygii</taxon>
        <taxon>Teleostei</taxon>
        <taxon>Neoteleostei</taxon>
        <taxon>Acanthomorphata</taxon>
        <taxon>Carangaria</taxon>
        <taxon>Carangaria incertae sedis</taxon>
        <taxon>Centropomidae</taxon>
        <taxon>Lates</taxon>
    </lineage>
</organism>
<dbReference type="InterPro" id="IPR057884">
    <property type="entry name" value="FN3_RIM-BP1/2/3"/>
</dbReference>
<evidence type="ECO:0000313" key="9">
    <source>
        <dbReference type="Proteomes" id="UP000314980"/>
    </source>
</evidence>
<feature type="region of interest" description="Disordered" evidence="5">
    <location>
        <begin position="544"/>
        <end position="589"/>
    </location>
</feature>
<dbReference type="InterPro" id="IPR036116">
    <property type="entry name" value="FN3_sf"/>
</dbReference>
<dbReference type="SMART" id="SM00060">
    <property type="entry name" value="FN3"/>
    <property type="match status" value="3"/>
</dbReference>
<proteinExistence type="inferred from homology"/>
<dbReference type="InterPro" id="IPR036028">
    <property type="entry name" value="SH3-like_dom_sf"/>
</dbReference>
<evidence type="ECO:0000259" key="6">
    <source>
        <dbReference type="PROSITE" id="PS50002"/>
    </source>
</evidence>
<dbReference type="PANTHER" id="PTHR14234:SF20">
    <property type="entry name" value="PERIPHERAL-TYPE BENZODIAZEPINE RECEPTOR-ASSOCIATED PROTEIN 1"/>
    <property type="match status" value="1"/>
</dbReference>
<dbReference type="SMART" id="SM00326">
    <property type="entry name" value="SH3"/>
    <property type="match status" value="2"/>
</dbReference>
<evidence type="ECO:0000256" key="2">
    <source>
        <dbReference type="ARBA" id="ARBA00022443"/>
    </source>
</evidence>
<evidence type="ECO:0000256" key="4">
    <source>
        <dbReference type="PROSITE-ProRule" id="PRU00192"/>
    </source>
</evidence>
<dbReference type="FunFam" id="2.60.40.10:FF:000072">
    <property type="entry name" value="RIMS-binding protein 2 isoform X1"/>
    <property type="match status" value="1"/>
</dbReference>
<dbReference type="SUPFAM" id="SSF49265">
    <property type="entry name" value="Fibronectin type III"/>
    <property type="match status" value="2"/>
</dbReference>
<dbReference type="Proteomes" id="UP000314980">
    <property type="component" value="Unassembled WGS sequence"/>
</dbReference>
<evidence type="ECO:0000256" key="1">
    <source>
        <dbReference type="ARBA" id="ARBA00010749"/>
    </source>
</evidence>
<feature type="region of interest" description="Disordered" evidence="5">
    <location>
        <begin position="630"/>
        <end position="658"/>
    </location>
</feature>
<evidence type="ECO:0000256" key="5">
    <source>
        <dbReference type="SAM" id="MobiDB-lite"/>
    </source>
</evidence>
<dbReference type="InterPro" id="IPR035755">
    <property type="entry name" value="RIM-BP_SH3_3"/>
</dbReference>
<keyword evidence="2 4" id="KW-0728">SH3 domain</keyword>
<dbReference type="FunFam" id="2.30.30.40:FF:000023">
    <property type="entry name" value="RIMS-binding protein 2 isoform F"/>
    <property type="match status" value="1"/>
</dbReference>
<feature type="domain" description="SH3" evidence="6">
    <location>
        <begin position="737"/>
        <end position="805"/>
    </location>
</feature>
<dbReference type="InterPro" id="IPR003961">
    <property type="entry name" value="FN3_dom"/>
</dbReference>
<name>A0A4W6EIQ6_LATCA</name>
<dbReference type="Gene3D" id="2.30.30.40">
    <property type="entry name" value="SH3 Domains"/>
    <property type="match status" value="3"/>
</dbReference>
<dbReference type="InterPro" id="IPR040325">
    <property type="entry name" value="RIMBP1/2/3"/>
</dbReference>
<reference evidence="9" key="1">
    <citation type="submission" date="2015-09" db="EMBL/GenBank/DDBJ databases">
        <authorList>
            <person name="Sai Rama Sridatta P."/>
        </authorList>
    </citation>
    <scope>NUCLEOTIDE SEQUENCE [LARGE SCALE GENOMIC DNA]</scope>
</reference>
<dbReference type="PROSITE" id="PS50853">
    <property type="entry name" value="FN3"/>
    <property type="match status" value="1"/>
</dbReference>
<dbReference type="FunFam" id="2.30.30.40:FF:000016">
    <property type="entry name" value="RIMS-binding protein 2 isoform X2"/>
    <property type="match status" value="1"/>
</dbReference>
<dbReference type="PANTHER" id="PTHR14234">
    <property type="entry name" value="RIM BINDING PROTEIN-RELATED"/>
    <property type="match status" value="1"/>
</dbReference>
<dbReference type="Pfam" id="PF07653">
    <property type="entry name" value="SH3_2"/>
    <property type="match status" value="2"/>
</dbReference>
<dbReference type="Gene3D" id="2.60.40.10">
    <property type="entry name" value="Immunoglobulins"/>
    <property type="match status" value="2"/>
</dbReference>
<feature type="region of interest" description="Disordered" evidence="5">
    <location>
        <begin position="680"/>
        <end position="713"/>
    </location>
</feature>
<feature type="compositionally biased region" description="Low complexity" evidence="5">
    <location>
        <begin position="74"/>
        <end position="88"/>
    </location>
</feature>
<accession>A0A4W6EIQ6</accession>
<feature type="domain" description="Fibronectin type-III" evidence="7">
    <location>
        <begin position="209"/>
        <end position="300"/>
    </location>
</feature>
<comment type="similarity">
    <text evidence="1">Belongs to the RIMBP family.</text>
</comment>
<keyword evidence="3" id="KW-0677">Repeat</keyword>
<dbReference type="InterPro" id="IPR001452">
    <property type="entry name" value="SH3_domain"/>
</dbReference>
<feature type="compositionally biased region" description="Low complexity" evidence="5">
    <location>
        <begin position="1006"/>
        <end position="1015"/>
    </location>
</feature>
<reference evidence="8" key="2">
    <citation type="submission" date="2025-08" db="UniProtKB">
        <authorList>
            <consortium name="Ensembl"/>
        </authorList>
    </citation>
    <scope>IDENTIFICATION</scope>
</reference>
<dbReference type="CDD" id="cd12012">
    <property type="entry name" value="SH3_RIM-BP_2"/>
    <property type="match status" value="1"/>
</dbReference>
<reference evidence="8" key="3">
    <citation type="submission" date="2025-09" db="UniProtKB">
        <authorList>
            <consortium name="Ensembl"/>
        </authorList>
    </citation>
    <scope>IDENTIFICATION</scope>
</reference>
<keyword evidence="9" id="KW-1185">Reference proteome</keyword>
<evidence type="ECO:0000256" key="3">
    <source>
        <dbReference type="ARBA" id="ARBA00022737"/>
    </source>
</evidence>
<protein>
    <submittedName>
        <fullName evidence="8">TSPO associated protein 1</fullName>
    </submittedName>
</protein>
<dbReference type="Pfam" id="PF25523">
    <property type="entry name" value="Ig_RIMBP2"/>
    <property type="match status" value="1"/>
</dbReference>
<feature type="compositionally biased region" description="Pro residues" evidence="5">
    <location>
        <begin position="989"/>
        <end position="1005"/>
    </location>
</feature>
<feature type="domain" description="SH3" evidence="6">
    <location>
        <begin position="1"/>
        <end position="29"/>
    </location>
</feature>
<dbReference type="Ensembl" id="ENSLCAT00010038965.1">
    <property type="protein sequence ID" value="ENSLCAP00010038061.1"/>
    <property type="gene ID" value="ENSLCAG00010017830.1"/>
</dbReference>
<dbReference type="FunFam" id="2.60.40.10:FF:000643">
    <property type="entry name" value="RIMS-binding protein 2 isoform X1"/>
    <property type="match status" value="1"/>
</dbReference>
<dbReference type="CDD" id="cd00063">
    <property type="entry name" value="FN3"/>
    <property type="match status" value="2"/>
</dbReference>
<dbReference type="InterPro" id="IPR013783">
    <property type="entry name" value="Ig-like_fold"/>
</dbReference>
<dbReference type="InterPro" id="IPR035753">
    <property type="entry name" value="RIM-BP_SH3_2"/>
</dbReference>
<feature type="domain" description="SH3" evidence="6">
    <location>
        <begin position="861"/>
        <end position="928"/>
    </location>
</feature>
<feature type="region of interest" description="Disordered" evidence="5">
    <location>
        <begin position="59"/>
        <end position="88"/>
    </location>
</feature>
<sequence>MDDDGFYEGELMDGRRGLVPSNFVERVSDDDVMSTHHPETGDMSHNSLLDSSLHSASHQHHLHMGVSASERTEASAASGPASAPSDSASALAVPAPLTNGLDLDLEEVGVDIVPYPRKLTLIKQLAKSIIIGWDPPLVPAGWGNVWSYNVYVDQELRLNVPFGAQTKAVLERLDINLKAYRVSVQSLTEKGLSDQLRCSMLVGRDVCVAPTQLRVERITATSANLTWLPSNSNYVHIVSLNEEECELVKAGCYSLCLNNLLPSLQYTVKVEARPHRTPWELPVERREHRSTTITFTTLMAGPPDAPLDVQLEHGPSPGIALISWLPVTIDAAGTSNGVRVTGYTIYADKKKVLEVSSPTAGSALLGPSQIQSLQAAQELTVRTMSAHGESCDSLPVNVPSKLAAIMAGPAITAPVVPPPLPCAPVGPSSLPSPPSYMNSAAKVSMLPSTLPSDAHNTGLTVEPAANPPHVLLSEDLLLSASYVKAWANPSSAAALAVCGASLPEPPAINPVVNVTSPTTSAPQPSPIAAPASAQAPVSAATAVLEQRRDTDSPGTIRPFPSITEFIEDPSAKLGTPERIPTPPKAPIADLLNPQDINLLRPPSTSPLESEVEDEQENTRLVSIEEFLRQDQEPAYSRRQQSYGRGLVEPQSDYHADNSRSDLSDILEEEEEDLYSDHLGEPQARGYTVGANREPGQIPPAEAGSSWGGQAEPSSKPVCLQARQLKGGVDSPKIKGESDIRIFVALFPYDPATMSPNPDAAEEELPFSEGQIIKVYGDKDADGFYQGESCGRLGYVPCNMVSEIQVEDEETRQQLLQQGFLSTAASMEKIVESAALWEESVDSSSQDPSQTAAAAAVGNPAPGARRMVAIFDYDPRESSPNTDIEAELTFSAGDIIHVFGDMDEDGFFYGDLNGHRGLVPSNFLQALPDDAPAELVSAQPAPEPKKESQDTGPSSAEQPDPGHSTPEESLHAQTEPPVPDLTEHTDLSPEPAPTASPTSDPDPAPGPAVALAAAEACFSPPAPLPADSLTQTDCSAQGKKKKGFFSKGKKLFKKLGSSKKE</sequence>
<feature type="region of interest" description="Disordered" evidence="5">
    <location>
        <begin position="935"/>
        <end position="1041"/>
    </location>
</feature>